<name>A0A2K3LA48_TRIPR</name>
<dbReference type="InterPro" id="IPR023796">
    <property type="entry name" value="Serpin_dom"/>
</dbReference>
<feature type="domain" description="Serpin" evidence="2">
    <location>
        <begin position="9"/>
        <end position="69"/>
    </location>
</feature>
<organism evidence="3 4">
    <name type="scientific">Trifolium pratense</name>
    <name type="common">Red clover</name>
    <dbReference type="NCBI Taxonomy" id="57577"/>
    <lineage>
        <taxon>Eukaryota</taxon>
        <taxon>Viridiplantae</taxon>
        <taxon>Streptophyta</taxon>
        <taxon>Embryophyta</taxon>
        <taxon>Tracheophyta</taxon>
        <taxon>Spermatophyta</taxon>
        <taxon>Magnoliopsida</taxon>
        <taxon>eudicotyledons</taxon>
        <taxon>Gunneridae</taxon>
        <taxon>Pentapetalae</taxon>
        <taxon>rosids</taxon>
        <taxon>fabids</taxon>
        <taxon>Fabales</taxon>
        <taxon>Fabaceae</taxon>
        <taxon>Papilionoideae</taxon>
        <taxon>50 kb inversion clade</taxon>
        <taxon>NPAAA clade</taxon>
        <taxon>Hologalegina</taxon>
        <taxon>IRL clade</taxon>
        <taxon>Trifolieae</taxon>
        <taxon>Trifolium</taxon>
    </lineage>
</organism>
<accession>A0A2K3LA48</accession>
<feature type="non-terminal residue" evidence="3">
    <location>
        <position position="80"/>
    </location>
</feature>
<reference evidence="3 4" key="1">
    <citation type="journal article" date="2014" name="Am. J. Bot.">
        <title>Genome assembly and annotation for red clover (Trifolium pratense; Fabaceae).</title>
        <authorList>
            <person name="Istvanek J."/>
            <person name="Jaros M."/>
            <person name="Krenek A."/>
            <person name="Repkova J."/>
        </authorList>
    </citation>
    <scope>NUCLEOTIDE SEQUENCE [LARGE SCALE GENOMIC DNA]</scope>
    <source>
        <strain evidence="4">cv. Tatra</strain>
        <tissue evidence="3">Young leaves</tissue>
    </source>
</reference>
<dbReference type="Gene3D" id="3.30.497.10">
    <property type="entry name" value="Antithrombin, subunit I, domain 2"/>
    <property type="match status" value="1"/>
</dbReference>
<dbReference type="AlphaFoldDB" id="A0A2K3LA48"/>
<dbReference type="Pfam" id="PF00079">
    <property type="entry name" value="Serpin"/>
    <property type="match status" value="1"/>
</dbReference>
<dbReference type="Proteomes" id="UP000236291">
    <property type="component" value="Unassembled WGS sequence"/>
</dbReference>
<dbReference type="InterPro" id="IPR036186">
    <property type="entry name" value="Serpin_sf"/>
</dbReference>
<dbReference type="InterPro" id="IPR042178">
    <property type="entry name" value="Serpin_sf_1"/>
</dbReference>
<dbReference type="SUPFAM" id="SSF56574">
    <property type="entry name" value="Serpins"/>
    <property type="match status" value="1"/>
</dbReference>
<evidence type="ECO:0000313" key="3">
    <source>
        <dbReference type="EMBL" id="PNX75412.1"/>
    </source>
</evidence>
<gene>
    <name evidence="3" type="ORF">L195_g031348</name>
</gene>
<dbReference type="STRING" id="57577.A0A2K3LA48"/>
<reference evidence="3 4" key="2">
    <citation type="journal article" date="2017" name="Front. Plant Sci.">
        <title>Gene Classification and Mining of Molecular Markers Useful in Red Clover (Trifolium pratense) Breeding.</title>
        <authorList>
            <person name="Istvanek J."/>
            <person name="Dluhosova J."/>
            <person name="Dluhos P."/>
            <person name="Patkova L."/>
            <person name="Nedelnik J."/>
            <person name="Repkova J."/>
        </authorList>
    </citation>
    <scope>NUCLEOTIDE SEQUENCE [LARGE SCALE GENOMIC DNA]</scope>
    <source>
        <strain evidence="4">cv. Tatra</strain>
        <tissue evidence="3">Young leaves</tissue>
    </source>
</reference>
<proteinExistence type="inferred from homology"/>
<comment type="caution">
    <text evidence="3">The sequence shown here is derived from an EMBL/GenBank/DDBJ whole genome shotgun (WGS) entry which is preliminary data.</text>
</comment>
<evidence type="ECO:0000313" key="4">
    <source>
        <dbReference type="Proteomes" id="UP000236291"/>
    </source>
</evidence>
<protein>
    <submittedName>
        <fullName evidence="3">Serpin-ZX-like protein</fullName>
    </submittedName>
</protein>
<evidence type="ECO:0000259" key="2">
    <source>
        <dbReference type="Pfam" id="PF00079"/>
    </source>
</evidence>
<comment type="similarity">
    <text evidence="1">Belongs to the serpin family.</text>
</comment>
<evidence type="ECO:0000256" key="1">
    <source>
        <dbReference type="ARBA" id="ARBA00009500"/>
    </source>
</evidence>
<dbReference type="EMBL" id="ASHM01029004">
    <property type="protein sequence ID" value="PNX75412.1"/>
    <property type="molecule type" value="Genomic_DNA"/>
</dbReference>
<sequence length="80" mass="8797">MTLRQSIANQTKVSLDIAGHLFLKQSKKNIVFLPLSVQVVLSLINAGSEGPTKQQLLDFLLSESSDDLDIFASFFISSEL</sequence>